<dbReference type="Proteomes" id="UP000662931">
    <property type="component" value="Chromosome 2"/>
</dbReference>
<dbReference type="Pfam" id="PF02453">
    <property type="entry name" value="Reticulon"/>
    <property type="match status" value="1"/>
</dbReference>
<protein>
    <recommendedName>
        <fullName evidence="6">Reticulon-like protein</fullName>
    </recommendedName>
</protein>
<evidence type="ECO:0000256" key="4">
    <source>
        <dbReference type="ARBA" id="ARBA00022989"/>
    </source>
</evidence>
<keyword evidence="3 6" id="KW-0256">Endoplasmic reticulum</keyword>
<keyword evidence="4 6" id="KW-1133">Transmembrane helix</keyword>
<keyword evidence="2 6" id="KW-0812">Transmembrane</keyword>
<dbReference type="GO" id="GO:0005789">
    <property type="term" value="C:endoplasmic reticulum membrane"/>
    <property type="evidence" value="ECO:0007669"/>
    <property type="project" value="UniProtKB-SubCell"/>
</dbReference>
<dbReference type="PROSITE" id="PS50845">
    <property type="entry name" value="RETICULON"/>
    <property type="match status" value="1"/>
</dbReference>
<dbReference type="InterPro" id="IPR003388">
    <property type="entry name" value="Reticulon"/>
</dbReference>
<comment type="subcellular location">
    <subcellularLocation>
        <location evidence="1 6">Endoplasmic reticulum membrane</location>
        <topology evidence="1 6">Multi-pass membrane protein</topology>
    </subcellularLocation>
</comment>
<dbReference type="KEGG" id="bnn:FOA43_002406"/>
<gene>
    <name evidence="9" type="ORF">FOA43_002406</name>
</gene>
<dbReference type="GeneID" id="62195807"/>
<feature type="transmembrane region" description="Helical" evidence="6">
    <location>
        <begin position="136"/>
        <end position="159"/>
    </location>
</feature>
<evidence type="ECO:0000256" key="1">
    <source>
        <dbReference type="ARBA" id="ARBA00004477"/>
    </source>
</evidence>
<dbReference type="OrthoDB" id="567788at2759"/>
<keyword evidence="5 6" id="KW-0472">Membrane</keyword>
<keyword evidence="10" id="KW-1185">Reference proteome</keyword>
<evidence type="ECO:0000313" key="10">
    <source>
        <dbReference type="Proteomes" id="UP000662931"/>
    </source>
</evidence>
<feature type="domain" description="Reticulon" evidence="8">
    <location>
        <begin position="21"/>
        <end position="246"/>
    </location>
</feature>
<accession>A0A875S0Z4</accession>
<evidence type="ECO:0000256" key="6">
    <source>
        <dbReference type="RuleBase" id="RU363132"/>
    </source>
</evidence>
<evidence type="ECO:0000256" key="2">
    <source>
        <dbReference type="ARBA" id="ARBA00022692"/>
    </source>
</evidence>
<feature type="region of interest" description="Disordered" evidence="7">
    <location>
        <begin position="240"/>
        <end position="275"/>
    </location>
</feature>
<dbReference type="RefSeq" id="XP_038778631.1">
    <property type="nucleotide sequence ID" value="XM_038922703.1"/>
</dbReference>
<evidence type="ECO:0000259" key="8">
    <source>
        <dbReference type="PROSITE" id="PS50845"/>
    </source>
</evidence>
<evidence type="ECO:0000256" key="7">
    <source>
        <dbReference type="SAM" id="MobiDB-lite"/>
    </source>
</evidence>
<comment type="caution">
    <text evidence="6">Lacks conserved residue(s) required for the propagation of feature annotation.</text>
</comment>
<reference evidence="9" key="1">
    <citation type="submission" date="2020-10" db="EMBL/GenBank/DDBJ databases">
        <authorList>
            <person name="Roach M.J.R."/>
        </authorList>
    </citation>
    <scope>NUCLEOTIDE SEQUENCE</scope>
    <source>
        <strain evidence="9">CBS 1945</strain>
    </source>
</reference>
<evidence type="ECO:0000313" key="9">
    <source>
        <dbReference type="EMBL" id="QPG75066.1"/>
    </source>
</evidence>
<proteinExistence type="predicted"/>
<name>A0A875S0Z4_EENNA</name>
<sequence>MSSKPTKSSCCAADPCTRTSGKDLLTWKDPVASAEIFVASTSLLLIYKYTDFVSWTFYLTTLLLSFTALAEYSGKLLTGEGLVTKFKPAQSTSIGDFLQAHASILASAFKDLEIKIQNLFTAVNIETTLKAALASYFLYFLTSLLSVWTILFASTVSAFSVPPIYLANKDTIDSSIKECSELAKEKSANAYKSVKAQAEPTLKKVQHAISPVTDYVKSKIPVRTAGSTVKTTIDEIPVAKPPKATEVSEEVPAAHVASAADIKSASTSEKEPLLN</sequence>
<dbReference type="AlphaFoldDB" id="A0A875S0Z4"/>
<evidence type="ECO:0000256" key="5">
    <source>
        <dbReference type="ARBA" id="ARBA00023136"/>
    </source>
</evidence>
<evidence type="ECO:0000256" key="3">
    <source>
        <dbReference type="ARBA" id="ARBA00022824"/>
    </source>
</evidence>
<organism evidence="9 10">
    <name type="scientific">Eeniella nana</name>
    <name type="common">Yeast</name>
    <name type="synonym">Brettanomyces nanus</name>
    <dbReference type="NCBI Taxonomy" id="13502"/>
    <lineage>
        <taxon>Eukaryota</taxon>
        <taxon>Fungi</taxon>
        <taxon>Dikarya</taxon>
        <taxon>Ascomycota</taxon>
        <taxon>Saccharomycotina</taxon>
        <taxon>Pichiomycetes</taxon>
        <taxon>Pichiales</taxon>
        <taxon>Pichiaceae</taxon>
        <taxon>Brettanomyces</taxon>
    </lineage>
</organism>
<dbReference type="EMBL" id="CP064813">
    <property type="protein sequence ID" value="QPG75066.1"/>
    <property type="molecule type" value="Genomic_DNA"/>
</dbReference>